<evidence type="ECO:0000259" key="9">
    <source>
        <dbReference type="Pfam" id="PF02771"/>
    </source>
</evidence>
<dbReference type="Gene3D" id="2.40.110.10">
    <property type="entry name" value="Butyryl-CoA Dehydrogenase, subunit A, domain 2"/>
    <property type="match status" value="1"/>
</dbReference>
<dbReference type="PANTHER" id="PTHR43884:SF12">
    <property type="entry name" value="ISOVALERYL-COA DEHYDROGENASE, MITOCHONDRIAL-RELATED"/>
    <property type="match status" value="1"/>
</dbReference>
<name>A0A077F7M3_9PSED</name>
<keyword evidence="4 6" id="KW-0274">FAD</keyword>
<dbReference type="SUPFAM" id="SSF56645">
    <property type="entry name" value="Acyl-CoA dehydrogenase NM domain-like"/>
    <property type="match status" value="1"/>
</dbReference>
<dbReference type="InterPro" id="IPR006091">
    <property type="entry name" value="Acyl-CoA_Oxase/DH_mid-dom"/>
</dbReference>
<accession>A0A077F7M3</accession>
<evidence type="ECO:0000256" key="6">
    <source>
        <dbReference type="RuleBase" id="RU362125"/>
    </source>
</evidence>
<evidence type="ECO:0000256" key="4">
    <source>
        <dbReference type="ARBA" id="ARBA00022827"/>
    </source>
</evidence>
<keyword evidence="3 6" id="KW-0285">Flavoprotein</keyword>
<organism evidence="10 11">
    <name type="scientific">Pseudomonas alkylphenolica</name>
    <dbReference type="NCBI Taxonomy" id="237609"/>
    <lineage>
        <taxon>Bacteria</taxon>
        <taxon>Pseudomonadati</taxon>
        <taxon>Pseudomonadota</taxon>
        <taxon>Gammaproteobacteria</taxon>
        <taxon>Pseudomonadales</taxon>
        <taxon>Pseudomonadaceae</taxon>
        <taxon>Pseudomonas</taxon>
    </lineage>
</organism>
<protein>
    <submittedName>
        <fullName evidence="10">Acyl-CoA dehydrogenase</fullName>
    </submittedName>
</protein>
<dbReference type="PANTHER" id="PTHR43884">
    <property type="entry name" value="ACYL-COA DEHYDROGENASE"/>
    <property type="match status" value="1"/>
</dbReference>
<dbReference type="InterPro" id="IPR036250">
    <property type="entry name" value="AcylCo_DH-like_C"/>
</dbReference>
<evidence type="ECO:0000259" key="7">
    <source>
        <dbReference type="Pfam" id="PF00441"/>
    </source>
</evidence>
<dbReference type="Pfam" id="PF02770">
    <property type="entry name" value="Acyl-CoA_dh_M"/>
    <property type="match status" value="1"/>
</dbReference>
<feature type="domain" description="Acyl-CoA dehydrogenase/oxidase C-terminal" evidence="7">
    <location>
        <begin position="233"/>
        <end position="380"/>
    </location>
</feature>
<dbReference type="GO" id="GO:0050660">
    <property type="term" value="F:flavin adenine dinucleotide binding"/>
    <property type="evidence" value="ECO:0007669"/>
    <property type="project" value="InterPro"/>
</dbReference>
<proteinExistence type="inferred from homology"/>
<feature type="domain" description="Acyl-CoA oxidase/dehydrogenase middle" evidence="8">
    <location>
        <begin position="124"/>
        <end position="220"/>
    </location>
</feature>
<dbReference type="FunFam" id="1.20.140.10:FF:000001">
    <property type="entry name" value="Acyl-CoA dehydrogenase"/>
    <property type="match status" value="1"/>
</dbReference>
<dbReference type="HOGENOM" id="CLU_018204_0_3_6"/>
<dbReference type="Gene3D" id="1.20.140.10">
    <property type="entry name" value="Butyryl-CoA Dehydrogenase, subunit A, domain 3"/>
    <property type="match status" value="1"/>
</dbReference>
<dbReference type="eggNOG" id="COG1960">
    <property type="taxonomic scope" value="Bacteria"/>
</dbReference>
<dbReference type="Pfam" id="PF00441">
    <property type="entry name" value="Acyl-CoA_dh_1"/>
    <property type="match status" value="1"/>
</dbReference>
<dbReference type="InterPro" id="IPR006089">
    <property type="entry name" value="Acyl-CoA_DH_CS"/>
</dbReference>
<dbReference type="FunFam" id="2.40.110.10:FF:000002">
    <property type="entry name" value="Acyl-CoA dehydrogenase fadE12"/>
    <property type="match status" value="1"/>
</dbReference>
<dbReference type="GO" id="GO:0003995">
    <property type="term" value="F:acyl-CoA dehydrogenase activity"/>
    <property type="evidence" value="ECO:0007669"/>
    <property type="project" value="InterPro"/>
</dbReference>
<dbReference type="AlphaFoldDB" id="A0A077F7M3"/>
<evidence type="ECO:0000256" key="2">
    <source>
        <dbReference type="ARBA" id="ARBA00009347"/>
    </source>
</evidence>
<dbReference type="InterPro" id="IPR046373">
    <property type="entry name" value="Acyl-CoA_Oxase/DH_mid-dom_sf"/>
</dbReference>
<dbReference type="InterPro" id="IPR037069">
    <property type="entry name" value="AcylCoA_DH/ox_N_sf"/>
</dbReference>
<dbReference type="InterPro" id="IPR013786">
    <property type="entry name" value="AcylCoA_DH/ox_N"/>
</dbReference>
<dbReference type="Pfam" id="PF02771">
    <property type="entry name" value="Acyl-CoA_dh_N"/>
    <property type="match status" value="1"/>
</dbReference>
<evidence type="ECO:0000313" key="11">
    <source>
        <dbReference type="Proteomes" id="UP000028931"/>
    </source>
</evidence>
<dbReference type="InterPro" id="IPR009100">
    <property type="entry name" value="AcylCoA_DH/oxidase_NM_dom_sf"/>
</dbReference>
<dbReference type="OrthoDB" id="9775090at2"/>
<evidence type="ECO:0000256" key="5">
    <source>
        <dbReference type="ARBA" id="ARBA00023002"/>
    </source>
</evidence>
<evidence type="ECO:0000256" key="1">
    <source>
        <dbReference type="ARBA" id="ARBA00001974"/>
    </source>
</evidence>
<sequence length="381" mass="41805">MIPRSLFDHEHEEFRNSVRRFLAQECAPSQEQWEADHRVPRDIWMRAGELGMLNATTPAAYGGLELDRRFSMVATEEIYRAGLASGLIGFGVHDIVAGYLVNFGSEAQKHQWLPRMAAGQAIGAVAMTEPDTGSDLQAVKTRAVLDGDEYVINGAKTFISNGSNCDIVVVVAKTGNTGKGAQDTSLILVEADRAGFSRSQPLRKVGLHAQDTTMLFFEDVRVPKENLLGGVPGQGFFQLMKELAWERLSIAISSVAGALAVLESTLEYTKGRNVFGKPIFAFQNTRFKLADLKMQLAVSQNYVDRCMEQCLAGTLSPEAAAAAKLWCSDLYTKVVDECVQLHGGNGYMLEYPVARHYLDHRVLRIAGGANDIMKDLVGRTL</sequence>
<gene>
    <name evidence="10" type="ORF">PSAKL28_22520</name>
</gene>
<dbReference type="EMBL" id="CP009048">
    <property type="protein sequence ID" value="AIL61468.1"/>
    <property type="molecule type" value="Genomic_DNA"/>
</dbReference>
<dbReference type="Proteomes" id="UP000028931">
    <property type="component" value="Chromosome"/>
</dbReference>
<dbReference type="KEGG" id="palk:PSAKL28_22520"/>
<dbReference type="PROSITE" id="PS00073">
    <property type="entry name" value="ACYL_COA_DH_2"/>
    <property type="match status" value="1"/>
</dbReference>
<evidence type="ECO:0000256" key="3">
    <source>
        <dbReference type="ARBA" id="ARBA00022630"/>
    </source>
</evidence>
<dbReference type="RefSeq" id="WP_038610281.1">
    <property type="nucleotide sequence ID" value="NZ_CP009048.1"/>
</dbReference>
<dbReference type="Gene3D" id="1.10.540.10">
    <property type="entry name" value="Acyl-CoA dehydrogenase/oxidase, N-terminal domain"/>
    <property type="match status" value="1"/>
</dbReference>
<keyword evidence="5 6" id="KW-0560">Oxidoreductase</keyword>
<reference evidence="10 11" key="1">
    <citation type="submission" date="2014-07" db="EMBL/GenBank/DDBJ databases">
        <authorList>
            <person name="Lee K."/>
            <person name="Lim J.Y."/>
            <person name="Hwang I."/>
        </authorList>
    </citation>
    <scope>NUCLEOTIDE SEQUENCE [LARGE SCALE GENOMIC DNA]</scope>
    <source>
        <strain evidence="10 11">KL28</strain>
    </source>
</reference>
<evidence type="ECO:0000259" key="8">
    <source>
        <dbReference type="Pfam" id="PF02770"/>
    </source>
</evidence>
<dbReference type="InterPro" id="IPR009075">
    <property type="entry name" value="AcylCo_DH/oxidase_C"/>
</dbReference>
<comment type="cofactor">
    <cofactor evidence="1 6">
        <name>FAD</name>
        <dbReference type="ChEBI" id="CHEBI:57692"/>
    </cofactor>
</comment>
<dbReference type="SUPFAM" id="SSF47203">
    <property type="entry name" value="Acyl-CoA dehydrogenase C-terminal domain-like"/>
    <property type="match status" value="1"/>
</dbReference>
<comment type="similarity">
    <text evidence="2 6">Belongs to the acyl-CoA dehydrogenase family.</text>
</comment>
<evidence type="ECO:0000313" key="10">
    <source>
        <dbReference type="EMBL" id="AIL61468.1"/>
    </source>
</evidence>
<feature type="domain" description="Acyl-CoA dehydrogenase/oxidase N-terminal" evidence="9">
    <location>
        <begin position="9"/>
        <end position="120"/>
    </location>
</feature>